<dbReference type="PANTHER" id="PTHR10933">
    <property type="entry name" value="IMMUNOGLOBULIN-BINDING PROTEIN 1"/>
    <property type="match status" value="1"/>
</dbReference>
<feature type="transmembrane region" description="Helical" evidence="7">
    <location>
        <begin position="325"/>
        <end position="344"/>
    </location>
</feature>
<dbReference type="GO" id="GO:0051721">
    <property type="term" value="F:protein phosphatase 2A binding"/>
    <property type="evidence" value="ECO:0007669"/>
    <property type="project" value="TreeGrafter"/>
</dbReference>
<evidence type="ECO:0000313" key="9">
    <source>
        <dbReference type="Proteomes" id="UP000789570"/>
    </source>
</evidence>
<evidence type="ECO:0000256" key="7">
    <source>
        <dbReference type="SAM" id="Phobius"/>
    </source>
</evidence>
<feature type="transmembrane region" description="Helical" evidence="7">
    <location>
        <begin position="463"/>
        <end position="484"/>
    </location>
</feature>
<dbReference type="Gene3D" id="1.25.40.540">
    <property type="entry name" value="TAP42-like family"/>
    <property type="match status" value="1"/>
</dbReference>
<feature type="transmembrane region" description="Helical" evidence="7">
    <location>
        <begin position="392"/>
        <end position="412"/>
    </location>
</feature>
<dbReference type="Proteomes" id="UP000789570">
    <property type="component" value="Unassembled WGS sequence"/>
</dbReference>
<dbReference type="Pfam" id="PF04177">
    <property type="entry name" value="TAP42"/>
    <property type="match status" value="1"/>
</dbReference>
<feature type="transmembrane region" description="Helical" evidence="7">
    <location>
        <begin position="364"/>
        <end position="385"/>
    </location>
</feature>
<evidence type="ECO:0000256" key="6">
    <source>
        <dbReference type="ARBA" id="ARBA00023136"/>
    </source>
</evidence>
<protein>
    <submittedName>
        <fullName evidence="8">1570_t:CDS:1</fullName>
    </submittedName>
</protein>
<evidence type="ECO:0000256" key="5">
    <source>
        <dbReference type="ARBA" id="ARBA00022989"/>
    </source>
</evidence>
<dbReference type="EMBL" id="CAJVPQ010006362">
    <property type="protein sequence ID" value="CAG8683888.1"/>
    <property type="molecule type" value="Genomic_DNA"/>
</dbReference>
<feature type="non-terminal residue" evidence="8">
    <location>
        <position position="589"/>
    </location>
</feature>
<dbReference type="SUPFAM" id="SSF103473">
    <property type="entry name" value="MFS general substrate transporter"/>
    <property type="match status" value="1"/>
</dbReference>
<feature type="transmembrane region" description="Helical" evidence="7">
    <location>
        <begin position="555"/>
        <end position="576"/>
    </location>
</feature>
<keyword evidence="6 7" id="KW-0472">Membrane</keyword>
<feature type="transmembrane region" description="Helical" evidence="7">
    <location>
        <begin position="424"/>
        <end position="442"/>
    </location>
</feature>
<feature type="transmembrane region" description="Helical" evidence="7">
    <location>
        <begin position="499"/>
        <end position="521"/>
    </location>
</feature>
<comment type="caution">
    <text evidence="8">The sequence shown here is derived from an EMBL/GenBank/DDBJ whole genome shotgun (WGS) entry which is preliminary data.</text>
</comment>
<organism evidence="8 9">
    <name type="scientific">Funneliformis caledonium</name>
    <dbReference type="NCBI Taxonomy" id="1117310"/>
    <lineage>
        <taxon>Eukaryota</taxon>
        <taxon>Fungi</taxon>
        <taxon>Fungi incertae sedis</taxon>
        <taxon>Mucoromycota</taxon>
        <taxon>Glomeromycotina</taxon>
        <taxon>Glomeromycetes</taxon>
        <taxon>Glomerales</taxon>
        <taxon>Glomeraceae</taxon>
        <taxon>Funneliformis</taxon>
    </lineage>
</organism>
<evidence type="ECO:0000313" key="8">
    <source>
        <dbReference type="EMBL" id="CAG8683888.1"/>
    </source>
</evidence>
<dbReference type="GO" id="GO:0005829">
    <property type="term" value="C:cytosol"/>
    <property type="evidence" value="ECO:0007669"/>
    <property type="project" value="TreeGrafter"/>
</dbReference>
<keyword evidence="5 7" id="KW-1133">Transmembrane helix</keyword>
<evidence type="ECO:0000256" key="1">
    <source>
        <dbReference type="ARBA" id="ARBA00004141"/>
    </source>
</evidence>
<dbReference type="PANTHER" id="PTHR10933:SF9">
    <property type="entry name" value="IMMUNOGLOBULIN-BINDING PROTEIN 1"/>
    <property type="match status" value="1"/>
</dbReference>
<accession>A0A9N9ESI0</accession>
<dbReference type="GO" id="GO:0009966">
    <property type="term" value="P:regulation of signal transduction"/>
    <property type="evidence" value="ECO:0007669"/>
    <property type="project" value="InterPro"/>
</dbReference>
<gene>
    <name evidence="8" type="ORF">FCALED_LOCUS12647</name>
</gene>
<dbReference type="InterPro" id="IPR002259">
    <property type="entry name" value="Eqnu_transpt"/>
</dbReference>
<dbReference type="InterPro" id="IPR038511">
    <property type="entry name" value="TAP42/TAP46-like_sf"/>
</dbReference>
<keyword evidence="3" id="KW-0813">Transport</keyword>
<dbReference type="InterPro" id="IPR007304">
    <property type="entry name" value="TAP46-like"/>
</dbReference>
<proteinExistence type="inferred from homology"/>
<comment type="subcellular location">
    <subcellularLocation>
        <location evidence="1">Membrane</location>
        <topology evidence="1">Multi-pass membrane protein</topology>
    </subcellularLocation>
</comment>
<comment type="similarity">
    <text evidence="2">Belongs to the SLC29A/ENT transporter (TC 2.A.57) family.</text>
</comment>
<dbReference type="AlphaFoldDB" id="A0A9N9ESI0"/>
<dbReference type="GO" id="GO:0035303">
    <property type="term" value="P:regulation of dephosphorylation"/>
    <property type="evidence" value="ECO:0007669"/>
    <property type="project" value="TreeGrafter"/>
</dbReference>
<dbReference type="GO" id="GO:0005337">
    <property type="term" value="F:nucleoside transmembrane transporter activity"/>
    <property type="evidence" value="ECO:0007669"/>
    <property type="project" value="InterPro"/>
</dbReference>
<keyword evidence="9" id="KW-1185">Reference proteome</keyword>
<evidence type="ECO:0000256" key="4">
    <source>
        <dbReference type="ARBA" id="ARBA00022692"/>
    </source>
</evidence>
<dbReference type="OrthoDB" id="10261753at2759"/>
<evidence type="ECO:0000256" key="2">
    <source>
        <dbReference type="ARBA" id="ARBA00007965"/>
    </source>
</evidence>
<reference evidence="8" key="1">
    <citation type="submission" date="2021-06" db="EMBL/GenBank/DDBJ databases">
        <authorList>
            <person name="Kallberg Y."/>
            <person name="Tangrot J."/>
            <person name="Rosling A."/>
        </authorList>
    </citation>
    <scope>NUCLEOTIDE SEQUENCE</scope>
    <source>
        <strain evidence="8">UK204</strain>
    </source>
</reference>
<keyword evidence="4 7" id="KW-0812">Transmembrane</keyword>
<evidence type="ECO:0000256" key="3">
    <source>
        <dbReference type="ARBA" id="ARBA00022448"/>
    </source>
</evidence>
<dbReference type="InterPro" id="IPR036259">
    <property type="entry name" value="MFS_trans_sf"/>
</dbReference>
<dbReference type="Pfam" id="PF01733">
    <property type="entry name" value="Nucleoside_tran"/>
    <property type="match status" value="1"/>
</dbReference>
<dbReference type="GO" id="GO:0016020">
    <property type="term" value="C:membrane"/>
    <property type="evidence" value="ECO:0007669"/>
    <property type="project" value="UniProtKB-SubCell"/>
</dbReference>
<sequence length="589" mass="67213">MTAEKSLSDEFLLGQKFYNRIETTSLASSDPFLLVEAYLGDLTTKLADGDRMQILNKSKKHFEQFLRNIELHEILKEEDRKLIEEQSNGTTKNAAKKREEKIARYKREKEIKMKLETLQQRLPSIGDNDKDEFSRKYILILIDLFIHKSMEQLFSIKQEFELLDQMRKIQEQSGPSSFVGLANDNKVNISKGSSGPLLTKDGKPLRPFVITNQREAIREQVFRPGWRLPTMTIDEYLEQEAARGNIISGGGQIPKNKEIDDNDEHAIDEETLKAREWDEFKDANPRGWEQAYVPIPTSGINERSSQETSEEDTIQQVPPEDNYRVVYLIFLLQGVAMLLGWNVFINASVFFQQSFLGSGFADNFQNYFSIVYMSSNLFFLGLALLTHKSENISFRITFAISLMISIFVLIAISTHYVEFFGPTIYFYFVVTSIGIMGATAALQQNEIFALVSQFPPIYTQSVMSGQGFAGSAIAVSQILSALMIPPSSNLDENDLRRSALLYFICATIISLVTLISYFILIRLPLYLHYVRMIQNAESVENTYDQKLLKETFNKIRILAFTVGFVFFVTLSLFPSITTSIKSVVDEENK</sequence>
<name>A0A9N9ESI0_9GLOM</name>